<reference evidence="2" key="1">
    <citation type="journal article" date="2019" name="Int. J. Syst. Evol. Microbiol.">
        <title>The Global Catalogue of Microorganisms (GCM) 10K type strain sequencing project: providing services to taxonomists for standard genome sequencing and annotation.</title>
        <authorList>
            <consortium name="The Broad Institute Genomics Platform"/>
            <consortium name="The Broad Institute Genome Sequencing Center for Infectious Disease"/>
            <person name="Wu L."/>
            <person name="Ma J."/>
        </authorList>
    </citation>
    <scope>NUCLEOTIDE SEQUENCE [LARGE SCALE GENOMIC DNA]</scope>
    <source>
        <strain evidence="2">JCM 16898</strain>
    </source>
</reference>
<organism evidence="1 2">
    <name type="scientific">Amycolatopsis ultiminotia</name>
    <dbReference type="NCBI Taxonomy" id="543629"/>
    <lineage>
        <taxon>Bacteria</taxon>
        <taxon>Bacillati</taxon>
        <taxon>Actinomycetota</taxon>
        <taxon>Actinomycetes</taxon>
        <taxon>Pseudonocardiales</taxon>
        <taxon>Pseudonocardiaceae</taxon>
        <taxon>Amycolatopsis</taxon>
    </lineage>
</organism>
<comment type="caution">
    <text evidence="1">The sequence shown here is derived from an EMBL/GenBank/DDBJ whole genome shotgun (WGS) entry which is preliminary data.</text>
</comment>
<proteinExistence type="predicted"/>
<gene>
    <name evidence="1" type="ORF">GCM10022222_45180</name>
</gene>
<name>A0ABP6WW00_9PSEU</name>
<accession>A0ABP6WW00</accession>
<dbReference type="Proteomes" id="UP001500689">
    <property type="component" value="Unassembled WGS sequence"/>
</dbReference>
<evidence type="ECO:0000313" key="1">
    <source>
        <dbReference type="EMBL" id="GAA3556503.1"/>
    </source>
</evidence>
<evidence type="ECO:0000313" key="2">
    <source>
        <dbReference type="Proteomes" id="UP001500689"/>
    </source>
</evidence>
<dbReference type="EMBL" id="BAAAZN010000009">
    <property type="protein sequence ID" value="GAA3556503.1"/>
    <property type="molecule type" value="Genomic_DNA"/>
</dbReference>
<sequence length="93" mass="9435">MIEVTCTLSPPIADTTLPHTSVAATTFTCSPAFAAGLDAESSADVPEQAPSAKTDKAEAAASTALVRREVIGALLIAGIANGNRCQIHLTPSE</sequence>
<protein>
    <submittedName>
        <fullName evidence="1">Uncharacterized protein</fullName>
    </submittedName>
</protein>
<keyword evidence="2" id="KW-1185">Reference proteome</keyword>